<organism evidence="1 2">
    <name type="scientific">Trypanosoma theileri</name>
    <dbReference type="NCBI Taxonomy" id="67003"/>
    <lineage>
        <taxon>Eukaryota</taxon>
        <taxon>Discoba</taxon>
        <taxon>Euglenozoa</taxon>
        <taxon>Kinetoplastea</taxon>
        <taxon>Metakinetoplastina</taxon>
        <taxon>Trypanosomatida</taxon>
        <taxon>Trypanosomatidae</taxon>
        <taxon>Trypanosoma</taxon>
    </lineage>
</organism>
<dbReference type="OrthoDB" id="120976at2759"/>
<evidence type="ECO:0008006" key="3">
    <source>
        <dbReference type="Google" id="ProtNLM"/>
    </source>
</evidence>
<dbReference type="EMBL" id="NBCO01000021">
    <property type="protein sequence ID" value="ORC87503.1"/>
    <property type="molecule type" value="Genomic_DNA"/>
</dbReference>
<dbReference type="GO" id="GO:0006913">
    <property type="term" value="P:nucleocytoplasmic transport"/>
    <property type="evidence" value="ECO:0007669"/>
    <property type="project" value="TreeGrafter"/>
</dbReference>
<dbReference type="InterPro" id="IPR006553">
    <property type="entry name" value="Leu-rich_rpt_Cys-con_subtyp"/>
</dbReference>
<proteinExistence type="predicted"/>
<evidence type="ECO:0000313" key="1">
    <source>
        <dbReference type="EMBL" id="ORC87503.1"/>
    </source>
</evidence>
<dbReference type="GO" id="GO:0048471">
    <property type="term" value="C:perinuclear region of cytoplasm"/>
    <property type="evidence" value="ECO:0007669"/>
    <property type="project" value="TreeGrafter"/>
</dbReference>
<comment type="caution">
    <text evidence="1">The sequence shown here is derived from an EMBL/GenBank/DDBJ whole genome shotgun (WGS) entry which is preliminary data.</text>
</comment>
<dbReference type="Gene3D" id="3.80.10.10">
    <property type="entry name" value="Ribonuclease Inhibitor"/>
    <property type="match status" value="3"/>
</dbReference>
<dbReference type="GO" id="GO:0005829">
    <property type="term" value="C:cytosol"/>
    <property type="evidence" value="ECO:0007669"/>
    <property type="project" value="TreeGrafter"/>
</dbReference>
<dbReference type="GO" id="GO:0005634">
    <property type="term" value="C:nucleus"/>
    <property type="evidence" value="ECO:0007669"/>
    <property type="project" value="TreeGrafter"/>
</dbReference>
<dbReference type="GeneID" id="39986739"/>
<dbReference type="InterPro" id="IPR001611">
    <property type="entry name" value="Leu-rich_rpt"/>
</dbReference>
<dbReference type="GO" id="GO:0005096">
    <property type="term" value="F:GTPase activator activity"/>
    <property type="evidence" value="ECO:0007669"/>
    <property type="project" value="InterPro"/>
</dbReference>
<dbReference type="InterPro" id="IPR027038">
    <property type="entry name" value="RanGap"/>
</dbReference>
<sequence>MERPQLTLDAAYKFTLWCGLFSSLLNTQEKGSEYDVHDRWVANVATSFIKTTLPRKIQRTCCLSGACGRNSLTHKKIHFGRGEVSVGRGERDDVCACVAHATACLGQPVSLLLRDYSSSPSLVGDGYEGLRCMLRHMILQSVTFSGIPEFRDAREVVSELSKTLSSNKRTLTRVSLGGLPSHVSITSLFYSLARTDIVIELRLEHCYIDDVTDLVNYMNTSKLLQRLSLRGNRGISDVIEELATGVSNCSSLLTFDMGHCGLSDSHLRLFLSRLNNFSYRTRFSLDISNNVLTDMCFVNLSNAPPAFCKILTHLNLSGHDFKGCKCLVVDMLCNFSALTGITLDHCELGSRDVELLFREISHSHRCWSQLSFCGDRLSLEDIKRLTLAQFAQNATISVAGNRLGSSLRKLHLAYIIPFLSELDLSLCEIEDEGVVQLAKVLEDAQPVPLRVLRLDNNNIGMGGNKKFVGLQFLGRALRARYAPNLEVLSLARNKLSLRPLLTLVEQVSSSLKELNISYSSIATNDDQLNDLLGTIIKRQKAPIQGDAFNQLDLWALRTCDVDVRFSIDVATRLEGQRALRVIMEVK</sequence>
<dbReference type="GO" id="GO:0031267">
    <property type="term" value="F:small GTPase binding"/>
    <property type="evidence" value="ECO:0007669"/>
    <property type="project" value="TreeGrafter"/>
</dbReference>
<dbReference type="VEuPathDB" id="TriTrypDB:TM35_000211090"/>
<dbReference type="PANTHER" id="PTHR24113">
    <property type="entry name" value="RAN GTPASE-ACTIVATING PROTEIN 1"/>
    <property type="match status" value="1"/>
</dbReference>
<keyword evidence="2" id="KW-1185">Reference proteome</keyword>
<dbReference type="InterPro" id="IPR032675">
    <property type="entry name" value="LRR_dom_sf"/>
</dbReference>
<dbReference type="Pfam" id="PF13516">
    <property type="entry name" value="LRR_6"/>
    <property type="match status" value="1"/>
</dbReference>
<dbReference type="RefSeq" id="XP_028881569.1">
    <property type="nucleotide sequence ID" value="XM_029026959.1"/>
</dbReference>
<dbReference type="AlphaFoldDB" id="A0A1X0NSQ4"/>
<dbReference type="SMART" id="SM00367">
    <property type="entry name" value="LRR_CC"/>
    <property type="match status" value="3"/>
</dbReference>
<name>A0A1X0NSQ4_9TRYP</name>
<reference evidence="1 2" key="1">
    <citation type="submission" date="2017-03" db="EMBL/GenBank/DDBJ databases">
        <title>An alternative strategy for trypanosome survival in the mammalian bloodstream revealed through genome and transcriptome analysis of the ubiquitous bovine parasite Trypanosoma (Megatrypanum) theileri.</title>
        <authorList>
            <person name="Kelly S."/>
            <person name="Ivens A."/>
            <person name="Mott A."/>
            <person name="O'Neill E."/>
            <person name="Emms D."/>
            <person name="Macleod O."/>
            <person name="Voorheis P."/>
            <person name="Matthews J."/>
            <person name="Matthews K."/>
            <person name="Carrington M."/>
        </authorList>
    </citation>
    <scope>NUCLEOTIDE SEQUENCE [LARGE SCALE GENOMIC DNA]</scope>
    <source>
        <strain evidence="1">Edinburgh</strain>
    </source>
</reference>
<dbReference type="SMART" id="SM00368">
    <property type="entry name" value="LRR_RI"/>
    <property type="match status" value="2"/>
</dbReference>
<protein>
    <recommendedName>
        <fullName evidence="3">Leucine-rich repeat protein (LRRP)</fullName>
    </recommendedName>
</protein>
<gene>
    <name evidence="1" type="ORF">TM35_000211090</name>
</gene>
<dbReference type="PANTHER" id="PTHR24113:SF15">
    <property type="entry name" value="NACHT DOMAIN-CONTAINING PROTEIN"/>
    <property type="match status" value="1"/>
</dbReference>
<accession>A0A1X0NSQ4</accession>
<dbReference type="SUPFAM" id="SSF52047">
    <property type="entry name" value="RNI-like"/>
    <property type="match status" value="1"/>
</dbReference>
<evidence type="ECO:0000313" key="2">
    <source>
        <dbReference type="Proteomes" id="UP000192257"/>
    </source>
</evidence>
<dbReference type="Proteomes" id="UP000192257">
    <property type="component" value="Unassembled WGS sequence"/>
</dbReference>